<name>A0A1G8LVE7_9BACI</name>
<evidence type="ECO:0000313" key="6">
    <source>
        <dbReference type="Proteomes" id="UP000199017"/>
    </source>
</evidence>
<evidence type="ECO:0000313" key="5">
    <source>
        <dbReference type="EMBL" id="SDI59701.1"/>
    </source>
</evidence>
<keyword evidence="6" id="KW-1185">Reference proteome</keyword>
<gene>
    <name evidence="3" type="primary">lipL</name>
    <name evidence="5" type="ORF">SAMN05216352_10999</name>
</gene>
<comment type="pathway">
    <text evidence="3">Protein modification; protein lipoylation via endogenous pathway; protein N(6)-(lipoyl)lysine from octanoyl-[acyl-carrier-protein].</text>
</comment>
<proteinExistence type="inferred from homology"/>
<accession>A0A1G8LVE7</accession>
<feature type="site" description="Lowers pKa of active site Cys" evidence="3">
    <location>
        <position position="159"/>
    </location>
</feature>
<dbReference type="AlphaFoldDB" id="A0A1G8LVE7"/>
<sequence>MNAKDMLANKTWRWLDQSSSGLHFNPLQSFALDDTLCTSVGEGSSVPVMRAWVHSPTAVLGIQDSRLPYVQDGIHYLKDNGYHVIVRNSGGLAVLLDKGIFNLSFIFKENKTFSINDGYNFMWNIIKIIFDDAPGLIEAYEIKGSYCPGSYDLSINGKKFAGISQRRIRGGAAVQIYLAVSESGAARAELLKQFYERAARGEPARFEWPRIQPDVMASLTELYDQPININDILLRLLTSVKEKGALIQPSSLTNEELHRFDYLYQRVVERNNKALQVELKS</sequence>
<dbReference type="RefSeq" id="WP_342750483.1">
    <property type="nucleotide sequence ID" value="NZ_FNDU01000009.1"/>
</dbReference>
<dbReference type="InterPro" id="IPR024897">
    <property type="entry name" value="LipL"/>
</dbReference>
<comment type="catalytic activity">
    <reaction evidence="3">
        <text>N(6)-octanoyl-L-lysyl-[glycine-cleavage complex H protein] + L-lysyl-[lipoyl-carrier protein] = N(6)-octanoyl-L-lysyl-[lipoyl-carrier protein] + L-lysyl-[glycine-cleavage complex H protein]</text>
        <dbReference type="Rhea" id="RHEA:20213"/>
        <dbReference type="Rhea" id="RHEA-COMP:10500"/>
        <dbReference type="Rhea" id="RHEA-COMP:10501"/>
        <dbReference type="Rhea" id="RHEA-COMP:10503"/>
        <dbReference type="Rhea" id="RHEA-COMP:10504"/>
        <dbReference type="ChEBI" id="CHEBI:29969"/>
        <dbReference type="ChEBI" id="CHEBI:78809"/>
        <dbReference type="EC" id="2.3.1.204"/>
    </reaction>
</comment>
<dbReference type="EMBL" id="FNDU01000009">
    <property type="protein sequence ID" value="SDI59701.1"/>
    <property type="molecule type" value="Genomic_DNA"/>
</dbReference>
<dbReference type="EC" id="2.3.1.204" evidence="3"/>
<comment type="function">
    <text evidence="3">Catalyzes the amidotransfer (transamidation) of the octanoyl moiety from octanoyl-GcvH to the lipoyl domain of the E2 subunit of lipoate-dependent enzymes.</text>
</comment>
<dbReference type="InterPro" id="IPR045864">
    <property type="entry name" value="aa-tRNA-synth_II/BPL/LPL"/>
</dbReference>
<dbReference type="Proteomes" id="UP000199017">
    <property type="component" value="Unassembled WGS sequence"/>
</dbReference>
<dbReference type="InterPro" id="IPR050664">
    <property type="entry name" value="Octanoyltrans_LipM/LipL"/>
</dbReference>
<dbReference type="GO" id="GO:0009249">
    <property type="term" value="P:protein lipoylation"/>
    <property type="evidence" value="ECO:0007669"/>
    <property type="project" value="UniProtKB-UniRule"/>
</dbReference>
<organism evidence="5 6">
    <name type="scientific">Alteribacillus bidgolensis</name>
    <dbReference type="NCBI Taxonomy" id="930129"/>
    <lineage>
        <taxon>Bacteria</taxon>
        <taxon>Bacillati</taxon>
        <taxon>Bacillota</taxon>
        <taxon>Bacilli</taxon>
        <taxon>Bacillales</taxon>
        <taxon>Bacillaceae</taxon>
        <taxon>Alteribacillus</taxon>
    </lineage>
</organism>
<dbReference type="CDD" id="cd16443">
    <property type="entry name" value="LplA"/>
    <property type="match status" value="1"/>
</dbReference>
<dbReference type="Gene3D" id="3.30.930.10">
    <property type="entry name" value="Bira Bifunctional Protein, Domain 2"/>
    <property type="match status" value="1"/>
</dbReference>
<dbReference type="GO" id="GO:0033819">
    <property type="term" value="F:lipoyl(octanoyl) transferase activity"/>
    <property type="evidence" value="ECO:0007669"/>
    <property type="project" value="InterPro"/>
</dbReference>
<evidence type="ECO:0000256" key="1">
    <source>
        <dbReference type="ARBA" id="ARBA00022679"/>
    </source>
</evidence>
<dbReference type="STRING" id="930129.SAMN05216352_10999"/>
<comment type="similarity">
    <text evidence="3">Belongs to the octanoyltransferase LipL family.</text>
</comment>
<evidence type="ECO:0000259" key="4">
    <source>
        <dbReference type="PROSITE" id="PS51733"/>
    </source>
</evidence>
<feature type="domain" description="BPL/LPL catalytic" evidence="4">
    <location>
        <begin position="43"/>
        <end position="227"/>
    </location>
</feature>
<keyword evidence="1 3" id="KW-0808">Transferase</keyword>
<evidence type="ECO:0000256" key="2">
    <source>
        <dbReference type="ARBA" id="ARBA00023315"/>
    </source>
</evidence>
<comment type="miscellaneous">
    <text evidence="3">The reaction proceeds via a thioester-linked acyl-enzyme intermediate.</text>
</comment>
<dbReference type="PROSITE" id="PS51733">
    <property type="entry name" value="BPL_LPL_CATALYTIC"/>
    <property type="match status" value="1"/>
</dbReference>
<reference evidence="5 6" key="1">
    <citation type="submission" date="2016-10" db="EMBL/GenBank/DDBJ databases">
        <authorList>
            <person name="de Groot N.N."/>
        </authorList>
    </citation>
    <scope>NUCLEOTIDE SEQUENCE [LARGE SCALE GENOMIC DNA]</scope>
    <source>
        <strain evidence="6">P4B,CCM 7963,CECT 7998,DSM 25260,IBRC-M 10614,KCTC 13821</strain>
    </source>
</reference>
<dbReference type="GO" id="GO:0009107">
    <property type="term" value="P:lipoate biosynthetic process"/>
    <property type="evidence" value="ECO:0007669"/>
    <property type="project" value="UniProtKB-UniRule"/>
</dbReference>
<dbReference type="Pfam" id="PF21948">
    <property type="entry name" value="LplA-B_cat"/>
    <property type="match status" value="1"/>
</dbReference>
<dbReference type="InterPro" id="IPR004143">
    <property type="entry name" value="BPL_LPL_catalytic"/>
</dbReference>
<dbReference type="PANTHER" id="PTHR43679">
    <property type="entry name" value="OCTANOYLTRANSFERASE LIPM-RELATED"/>
    <property type="match status" value="1"/>
</dbReference>
<evidence type="ECO:0000256" key="3">
    <source>
        <dbReference type="HAMAP-Rule" id="MF_02119"/>
    </source>
</evidence>
<keyword evidence="2 3" id="KW-0012">Acyltransferase</keyword>
<protein>
    <recommendedName>
        <fullName evidence="3">Octanoyl-[GcvH]:protein N-octanoyltransferase</fullName>
        <ecNumber evidence="3">2.3.1.204</ecNumber>
    </recommendedName>
    <alternativeName>
        <fullName evidence="3">Octanoyl-[GcvH]:E2 amidotransferase</fullName>
    </alternativeName>
</protein>
<dbReference type="SUPFAM" id="SSF55681">
    <property type="entry name" value="Class II aaRS and biotin synthetases"/>
    <property type="match status" value="1"/>
</dbReference>
<dbReference type="PANTHER" id="PTHR43679:SF2">
    <property type="entry name" value="OCTANOYL-[GCVH]:PROTEIN N-OCTANOYLTRANSFERASE"/>
    <property type="match status" value="1"/>
</dbReference>
<feature type="active site" description="Acyl-thioester intermediate" evidence="3">
    <location>
        <position position="147"/>
    </location>
</feature>
<dbReference type="HAMAP" id="MF_02119">
    <property type="entry name" value="LipL"/>
    <property type="match status" value="1"/>
</dbReference>